<dbReference type="RefSeq" id="WP_274153767.1">
    <property type="nucleotide sequence ID" value="NZ_CP117812.1"/>
</dbReference>
<gene>
    <name evidence="1" type="ORF">PQO03_13750</name>
</gene>
<evidence type="ECO:0000313" key="1">
    <source>
        <dbReference type="EMBL" id="WDE98899.1"/>
    </source>
</evidence>
<reference evidence="1 2" key="1">
    <citation type="submission" date="2023-02" db="EMBL/GenBank/DDBJ databases">
        <title>Genome sequence of Lentisphaera profundi SAORIC-696.</title>
        <authorList>
            <person name="Kim e."/>
            <person name="Cho J.-C."/>
            <person name="Choi A."/>
            <person name="Kang I."/>
        </authorList>
    </citation>
    <scope>NUCLEOTIDE SEQUENCE [LARGE SCALE GENOMIC DNA]</scope>
    <source>
        <strain evidence="1 2">SAORIC-696</strain>
    </source>
</reference>
<keyword evidence="2" id="KW-1185">Reference proteome</keyword>
<organism evidence="1 2">
    <name type="scientific">Lentisphaera profundi</name>
    <dbReference type="NCBI Taxonomy" id="1658616"/>
    <lineage>
        <taxon>Bacteria</taxon>
        <taxon>Pseudomonadati</taxon>
        <taxon>Lentisphaerota</taxon>
        <taxon>Lentisphaeria</taxon>
        <taxon>Lentisphaerales</taxon>
        <taxon>Lentisphaeraceae</taxon>
        <taxon>Lentisphaera</taxon>
    </lineage>
</organism>
<evidence type="ECO:0008006" key="3">
    <source>
        <dbReference type="Google" id="ProtNLM"/>
    </source>
</evidence>
<dbReference type="SUPFAM" id="SSF49785">
    <property type="entry name" value="Galactose-binding domain-like"/>
    <property type="match status" value="1"/>
</dbReference>
<protein>
    <recommendedName>
        <fullName evidence="3">CBM-cenC domain-containing protein</fullName>
    </recommendedName>
</protein>
<dbReference type="Proteomes" id="UP001214250">
    <property type="component" value="Chromosome 2"/>
</dbReference>
<dbReference type="Gene3D" id="2.60.120.260">
    <property type="entry name" value="Galactose-binding domain-like"/>
    <property type="match status" value="1"/>
</dbReference>
<sequence>MNKILILCFFLTYTLMSKELINDTKFKNIGKDWIFRKAPEYNYIKKADVKRGIFSIKTIQSSEARLLSLSTAIELKAKSKYTLSFEIRGKGEGKVYFQARRIRDPKNKKLRLVVGLNKAIEVTDEWAKQTLTFEVTEDLRIIDKTYLCIYYGIFLGETQVKNISLIEDKSLGI</sequence>
<name>A0ABY7VYM5_9BACT</name>
<dbReference type="EMBL" id="CP117812">
    <property type="protein sequence ID" value="WDE98899.1"/>
    <property type="molecule type" value="Genomic_DNA"/>
</dbReference>
<dbReference type="InterPro" id="IPR008979">
    <property type="entry name" value="Galactose-bd-like_sf"/>
</dbReference>
<accession>A0ABY7VYM5</accession>
<evidence type="ECO:0000313" key="2">
    <source>
        <dbReference type="Proteomes" id="UP001214250"/>
    </source>
</evidence>
<proteinExistence type="predicted"/>